<feature type="compositionally biased region" description="Basic and acidic residues" evidence="1">
    <location>
        <begin position="79"/>
        <end position="100"/>
    </location>
</feature>
<feature type="compositionally biased region" description="Low complexity" evidence="1">
    <location>
        <begin position="270"/>
        <end position="300"/>
    </location>
</feature>
<name>A0A4S8KJ30_DENBC</name>
<protein>
    <submittedName>
        <fullName evidence="2">Uncharacterized protein</fullName>
    </submittedName>
</protein>
<evidence type="ECO:0000313" key="2">
    <source>
        <dbReference type="EMBL" id="THU75474.1"/>
    </source>
</evidence>
<feature type="region of interest" description="Disordered" evidence="1">
    <location>
        <begin position="79"/>
        <end position="106"/>
    </location>
</feature>
<evidence type="ECO:0000313" key="3">
    <source>
        <dbReference type="Proteomes" id="UP000297245"/>
    </source>
</evidence>
<dbReference type="Proteomes" id="UP000297245">
    <property type="component" value="Unassembled WGS sequence"/>
</dbReference>
<keyword evidence="3" id="KW-1185">Reference proteome</keyword>
<dbReference type="InterPro" id="IPR008949">
    <property type="entry name" value="Isoprenoid_synthase_dom_sf"/>
</dbReference>
<proteinExistence type="predicted"/>
<dbReference type="OrthoDB" id="2861623at2759"/>
<feature type="non-terminal residue" evidence="2">
    <location>
        <position position="300"/>
    </location>
</feature>
<accession>A0A4S8KJ30</accession>
<sequence length="300" mass="33500">MPPNPSTSATASASYQLPDLLSLVRKIELRTNRHCRPVTLASEKWFSEELWEGFRNVEDGNGNVEEELTLIRCLVDPRGRHGRGGRGDEGEKEQGKERGKGRASTSHSLDLTISQMKIGLLASICFPTCDMTQLRLVTDFWTMVMCENEWILRARACSGTGGEEKLEKVVGRDEEVDVVDIVRRWWGLKPGELGKEEGKEDDVLNVLEKHAHFKYLIPQLIRLCKTMSPRWNDQFSREIFKLRDAQIEVAKYRSPSQNRRKPNMGIQPESVSGSTTATSASASTSTSTSAVANANVSSSS</sequence>
<feature type="region of interest" description="Disordered" evidence="1">
    <location>
        <begin position="251"/>
        <end position="300"/>
    </location>
</feature>
<gene>
    <name evidence="2" type="ORF">K435DRAFT_273013</name>
</gene>
<dbReference type="Gene3D" id="1.10.600.10">
    <property type="entry name" value="Farnesyl Diphosphate Synthase"/>
    <property type="match status" value="1"/>
</dbReference>
<organism evidence="2 3">
    <name type="scientific">Dendrothele bispora (strain CBS 962.96)</name>
    <dbReference type="NCBI Taxonomy" id="1314807"/>
    <lineage>
        <taxon>Eukaryota</taxon>
        <taxon>Fungi</taxon>
        <taxon>Dikarya</taxon>
        <taxon>Basidiomycota</taxon>
        <taxon>Agaricomycotina</taxon>
        <taxon>Agaricomycetes</taxon>
        <taxon>Agaricomycetidae</taxon>
        <taxon>Agaricales</taxon>
        <taxon>Agaricales incertae sedis</taxon>
        <taxon>Dendrothele</taxon>
    </lineage>
</organism>
<evidence type="ECO:0000256" key="1">
    <source>
        <dbReference type="SAM" id="MobiDB-lite"/>
    </source>
</evidence>
<reference evidence="2 3" key="1">
    <citation type="journal article" date="2019" name="Nat. Ecol. Evol.">
        <title>Megaphylogeny resolves global patterns of mushroom evolution.</title>
        <authorList>
            <person name="Varga T."/>
            <person name="Krizsan K."/>
            <person name="Foldi C."/>
            <person name="Dima B."/>
            <person name="Sanchez-Garcia M."/>
            <person name="Sanchez-Ramirez S."/>
            <person name="Szollosi G.J."/>
            <person name="Szarkandi J.G."/>
            <person name="Papp V."/>
            <person name="Albert L."/>
            <person name="Andreopoulos W."/>
            <person name="Angelini C."/>
            <person name="Antonin V."/>
            <person name="Barry K.W."/>
            <person name="Bougher N.L."/>
            <person name="Buchanan P."/>
            <person name="Buyck B."/>
            <person name="Bense V."/>
            <person name="Catcheside P."/>
            <person name="Chovatia M."/>
            <person name="Cooper J."/>
            <person name="Damon W."/>
            <person name="Desjardin D."/>
            <person name="Finy P."/>
            <person name="Geml J."/>
            <person name="Haridas S."/>
            <person name="Hughes K."/>
            <person name="Justo A."/>
            <person name="Karasinski D."/>
            <person name="Kautmanova I."/>
            <person name="Kiss B."/>
            <person name="Kocsube S."/>
            <person name="Kotiranta H."/>
            <person name="LaButti K.M."/>
            <person name="Lechner B.E."/>
            <person name="Liimatainen K."/>
            <person name="Lipzen A."/>
            <person name="Lukacs Z."/>
            <person name="Mihaltcheva S."/>
            <person name="Morgado L.N."/>
            <person name="Niskanen T."/>
            <person name="Noordeloos M.E."/>
            <person name="Ohm R.A."/>
            <person name="Ortiz-Santana B."/>
            <person name="Ovrebo C."/>
            <person name="Racz N."/>
            <person name="Riley R."/>
            <person name="Savchenko A."/>
            <person name="Shiryaev A."/>
            <person name="Soop K."/>
            <person name="Spirin V."/>
            <person name="Szebenyi C."/>
            <person name="Tomsovsky M."/>
            <person name="Tulloss R.E."/>
            <person name="Uehling J."/>
            <person name="Grigoriev I.V."/>
            <person name="Vagvolgyi C."/>
            <person name="Papp T."/>
            <person name="Martin F.M."/>
            <person name="Miettinen O."/>
            <person name="Hibbett D.S."/>
            <person name="Nagy L.G."/>
        </authorList>
    </citation>
    <scope>NUCLEOTIDE SEQUENCE [LARGE SCALE GENOMIC DNA]</scope>
    <source>
        <strain evidence="2 3">CBS 962.96</strain>
    </source>
</reference>
<dbReference type="AlphaFoldDB" id="A0A4S8KJ30"/>
<dbReference type="EMBL" id="ML182076">
    <property type="protein sequence ID" value="THU75474.1"/>
    <property type="molecule type" value="Genomic_DNA"/>
</dbReference>